<evidence type="ECO:0008006" key="4">
    <source>
        <dbReference type="Google" id="ProtNLM"/>
    </source>
</evidence>
<reference evidence="2 3" key="1">
    <citation type="submission" date="2024-01" db="EMBL/GenBank/DDBJ databases">
        <title>The complete chloroplast genome sequence of Lithospermum erythrorhizon: insights into the phylogenetic relationship among Boraginaceae species and the maternal lineages of purple gromwells.</title>
        <authorList>
            <person name="Okada T."/>
            <person name="Watanabe K."/>
        </authorList>
    </citation>
    <scope>NUCLEOTIDE SEQUENCE [LARGE SCALE GENOMIC DNA]</scope>
</reference>
<dbReference type="PANTHER" id="PTHR35758:SF2">
    <property type="entry name" value="TRANSMEMBRANE PROTEIN"/>
    <property type="match status" value="1"/>
</dbReference>
<comment type="caution">
    <text evidence="2">The sequence shown here is derived from an EMBL/GenBank/DDBJ whole genome shotgun (WGS) entry which is preliminary data.</text>
</comment>
<name>A0AAV3PZS7_LITER</name>
<dbReference type="PANTHER" id="PTHR35758">
    <property type="entry name" value="TRANSMEMBRANE PROTEIN"/>
    <property type="match status" value="1"/>
</dbReference>
<organism evidence="2 3">
    <name type="scientific">Lithospermum erythrorhizon</name>
    <name type="common">Purple gromwell</name>
    <name type="synonym">Lithospermum officinale var. erythrorhizon</name>
    <dbReference type="NCBI Taxonomy" id="34254"/>
    <lineage>
        <taxon>Eukaryota</taxon>
        <taxon>Viridiplantae</taxon>
        <taxon>Streptophyta</taxon>
        <taxon>Embryophyta</taxon>
        <taxon>Tracheophyta</taxon>
        <taxon>Spermatophyta</taxon>
        <taxon>Magnoliopsida</taxon>
        <taxon>eudicotyledons</taxon>
        <taxon>Gunneridae</taxon>
        <taxon>Pentapetalae</taxon>
        <taxon>asterids</taxon>
        <taxon>lamiids</taxon>
        <taxon>Boraginales</taxon>
        <taxon>Boraginaceae</taxon>
        <taxon>Boraginoideae</taxon>
        <taxon>Lithospermeae</taxon>
        <taxon>Lithospermum</taxon>
    </lineage>
</organism>
<keyword evidence="1" id="KW-0472">Membrane</keyword>
<dbReference type="EMBL" id="BAABME010003070">
    <property type="protein sequence ID" value="GAA0157274.1"/>
    <property type="molecule type" value="Genomic_DNA"/>
</dbReference>
<keyword evidence="1" id="KW-0812">Transmembrane</keyword>
<proteinExistence type="predicted"/>
<feature type="transmembrane region" description="Helical" evidence="1">
    <location>
        <begin position="21"/>
        <end position="37"/>
    </location>
</feature>
<evidence type="ECO:0000313" key="3">
    <source>
        <dbReference type="Proteomes" id="UP001454036"/>
    </source>
</evidence>
<evidence type="ECO:0000256" key="1">
    <source>
        <dbReference type="SAM" id="Phobius"/>
    </source>
</evidence>
<accession>A0AAV3PZS7</accession>
<feature type="transmembrane region" description="Helical" evidence="1">
    <location>
        <begin position="87"/>
        <end position="108"/>
    </location>
</feature>
<feature type="transmembrane region" description="Helical" evidence="1">
    <location>
        <begin position="57"/>
        <end position="75"/>
    </location>
</feature>
<evidence type="ECO:0000313" key="2">
    <source>
        <dbReference type="EMBL" id="GAA0157274.1"/>
    </source>
</evidence>
<gene>
    <name evidence="2" type="ORF">LIER_14579</name>
</gene>
<dbReference type="Proteomes" id="UP001454036">
    <property type="component" value="Unassembled WGS sequence"/>
</dbReference>
<keyword evidence="1" id="KW-1133">Transmembrane helix</keyword>
<keyword evidence="3" id="KW-1185">Reference proteome</keyword>
<dbReference type="AlphaFoldDB" id="A0AAV3PZS7"/>
<protein>
    <recommendedName>
        <fullName evidence="4">Transmembrane protein</fullName>
    </recommendedName>
</protein>
<sequence length="114" mass="12548">MEQESARWRRKSSMPSYDPRVVSIVLGLLAVVSPLFINHMSTTDEDLEEESTSLSSFLPLLLLVLIVAVSISGFVDKGLTTFDPHWIHRFGGSSIGILTILMVLALVLKCKAFG</sequence>